<sequence length="20" mass="2383">MPQRYDHPNVLVTREAQKLS</sequence>
<reference evidence="2" key="1">
    <citation type="journal article" date="2015" name="Nature">
        <title>Complex archaea that bridge the gap between prokaryotes and eukaryotes.</title>
        <authorList>
            <person name="Spang A."/>
            <person name="Saw J.H."/>
            <person name="Jorgensen S.L."/>
            <person name="Zaremba-Niedzwiedzka K."/>
            <person name="Martijn J."/>
            <person name="Lind A.E."/>
            <person name="van Eijk R."/>
            <person name="Schleper C."/>
            <person name="Guy L."/>
            <person name="Ettema T.J."/>
        </authorList>
    </citation>
    <scope>NUCLEOTIDE SEQUENCE</scope>
</reference>
<evidence type="ECO:0000313" key="2">
    <source>
        <dbReference type="EMBL" id="KKK48362.1"/>
    </source>
</evidence>
<feature type="non-terminal residue" evidence="2">
    <location>
        <position position="20"/>
    </location>
</feature>
<dbReference type="EMBL" id="LAZR01069102">
    <property type="protein sequence ID" value="KKK48362.1"/>
    <property type="molecule type" value="Genomic_DNA"/>
</dbReference>
<proteinExistence type="predicted"/>
<protein>
    <submittedName>
        <fullName evidence="2">Uncharacterized protein</fullName>
    </submittedName>
</protein>
<name>A0A0F8VVM5_9ZZZZ</name>
<accession>A0A0F8VVM5</accession>
<organism evidence="2">
    <name type="scientific">marine sediment metagenome</name>
    <dbReference type="NCBI Taxonomy" id="412755"/>
    <lineage>
        <taxon>unclassified sequences</taxon>
        <taxon>metagenomes</taxon>
        <taxon>ecological metagenomes</taxon>
    </lineage>
</organism>
<gene>
    <name evidence="2" type="ORF">LCGC14_3145890</name>
</gene>
<evidence type="ECO:0000256" key="1">
    <source>
        <dbReference type="SAM" id="MobiDB-lite"/>
    </source>
</evidence>
<dbReference type="AlphaFoldDB" id="A0A0F8VVM5"/>
<comment type="caution">
    <text evidence="2">The sequence shown here is derived from an EMBL/GenBank/DDBJ whole genome shotgun (WGS) entry which is preliminary data.</text>
</comment>
<feature type="region of interest" description="Disordered" evidence="1">
    <location>
        <begin position="1"/>
        <end position="20"/>
    </location>
</feature>